<sequence>MAPFSGSGSSRETKMSSETQSESYSLVLVTLGHVQTCFHVPFICSWTGRPEDPVGKASMNVRGVPQLKQETFEMCSEQANGIEPEPTKYLPNGVAKLYGPECGLSSGPALRAFGSRGLGVSTSRGDV</sequence>
<dbReference type="EMBL" id="PGOL01005152">
    <property type="protein sequence ID" value="PKI35884.1"/>
    <property type="molecule type" value="Genomic_DNA"/>
</dbReference>
<keyword evidence="2" id="KW-1185">Reference proteome</keyword>
<evidence type="ECO:0000313" key="2">
    <source>
        <dbReference type="Proteomes" id="UP000233551"/>
    </source>
</evidence>
<organism evidence="1 2">
    <name type="scientific">Punica granatum</name>
    <name type="common">Pomegranate</name>
    <dbReference type="NCBI Taxonomy" id="22663"/>
    <lineage>
        <taxon>Eukaryota</taxon>
        <taxon>Viridiplantae</taxon>
        <taxon>Streptophyta</taxon>
        <taxon>Embryophyta</taxon>
        <taxon>Tracheophyta</taxon>
        <taxon>Spermatophyta</taxon>
        <taxon>Magnoliopsida</taxon>
        <taxon>eudicotyledons</taxon>
        <taxon>Gunneridae</taxon>
        <taxon>Pentapetalae</taxon>
        <taxon>rosids</taxon>
        <taxon>malvids</taxon>
        <taxon>Myrtales</taxon>
        <taxon>Lythraceae</taxon>
        <taxon>Punica</taxon>
    </lineage>
</organism>
<proteinExistence type="predicted"/>
<dbReference type="AlphaFoldDB" id="A0A2I0HW09"/>
<protein>
    <submittedName>
        <fullName evidence="1">Uncharacterized protein</fullName>
    </submittedName>
</protein>
<name>A0A2I0HW09_PUNGR</name>
<dbReference type="Proteomes" id="UP000233551">
    <property type="component" value="Unassembled WGS sequence"/>
</dbReference>
<accession>A0A2I0HW09</accession>
<comment type="caution">
    <text evidence="1">The sequence shown here is derived from an EMBL/GenBank/DDBJ whole genome shotgun (WGS) entry which is preliminary data.</text>
</comment>
<reference evidence="1 2" key="1">
    <citation type="submission" date="2017-11" db="EMBL/GenBank/DDBJ databases">
        <title>De-novo sequencing of pomegranate (Punica granatum L.) genome.</title>
        <authorList>
            <person name="Akparov Z."/>
            <person name="Amiraslanov A."/>
            <person name="Hajiyeva S."/>
            <person name="Abbasov M."/>
            <person name="Kaur K."/>
            <person name="Hamwieh A."/>
            <person name="Solovyev V."/>
            <person name="Salamov A."/>
            <person name="Braich B."/>
            <person name="Kosarev P."/>
            <person name="Mahmoud A."/>
            <person name="Hajiyev E."/>
            <person name="Babayeva S."/>
            <person name="Izzatullayeva V."/>
            <person name="Mammadov A."/>
            <person name="Mammadov A."/>
            <person name="Sharifova S."/>
            <person name="Ojaghi J."/>
            <person name="Eynullazada K."/>
            <person name="Bayramov B."/>
            <person name="Abdulazimova A."/>
            <person name="Shahmuradov I."/>
        </authorList>
    </citation>
    <scope>NUCLEOTIDE SEQUENCE [LARGE SCALE GENOMIC DNA]</scope>
    <source>
        <strain evidence="2">cv. AG2017</strain>
        <tissue evidence="1">Leaf</tissue>
    </source>
</reference>
<gene>
    <name evidence="1" type="ORF">CRG98_043724</name>
</gene>
<evidence type="ECO:0000313" key="1">
    <source>
        <dbReference type="EMBL" id="PKI35884.1"/>
    </source>
</evidence>